<evidence type="ECO:0000256" key="8">
    <source>
        <dbReference type="SAM" id="MobiDB-lite"/>
    </source>
</evidence>
<feature type="domain" description="RNA-binding S4" evidence="9">
    <location>
        <begin position="47"/>
        <end position="113"/>
    </location>
</feature>
<dbReference type="PANTHER" id="PTHR21600:SF44">
    <property type="entry name" value="RIBOSOMAL LARGE SUBUNIT PSEUDOURIDINE SYNTHASE D"/>
    <property type="match status" value="1"/>
</dbReference>
<dbReference type="InterPro" id="IPR006145">
    <property type="entry name" value="PsdUridine_synth_RsuA/RluA"/>
</dbReference>
<accession>A0A4V3WDX0</accession>
<evidence type="ECO:0000256" key="7">
    <source>
        <dbReference type="RuleBase" id="RU362028"/>
    </source>
</evidence>
<evidence type="ECO:0000313" key="11">
    <source>
        <dbReference type="Proteomes" id="UP000310636"/>
    </source>
</evidence>
<organism evidence="10 11">
    <name type="scientific">Cohnella fermenti</name>
    <dbReference type="NCBI Taxonomy" id="2565925"/>
    <lineage>
        <taxon>Bacteria</taxon>
        <taxon>Bacillati</taxon>
        <taxon>Bacillota</taxon>
        <taxon>Bacilli</taxon>
        <taxon>Bacillales</taxon>
        <taxon>Paenibacillaceae</taxon>
        <taxon>Cohnella</taxon>
    </lineage>
</organism>
<evidence type="ECO:0000256" key="4">
    <source>
        <dbReference type="ARBA" id="ARBA00023235"/>
    </source>
</evidence>
<dbReference type="InterPro" id="IPR006225">
    <property type="entry name" value="PsdUridine_synth_RluC/D"/>
</dbReference>
<evidence type="ECO:0000259" key="9">
    <source>
        <dbReference type="SMART" id="SM00363"/>
    </source>
</evidence>
<dbReference type="PROSITE" id="PS50889">
    <property type="entry name" value="S4"/>
    <property type="match status" value="1"/>
</dbReference>
<reference evidence="10 11" key="1">
    <citation type="submission" date="2019-04" db="EMBL/GenBank/DDBJ databases">
        <title>Cohnella sp. nov. isolated from preserved vegetables.</title>
        <authorList>
            <person name="Lin S.-Y."/>
            <person name="Hung M.-H."/>
            <person name="Young C.-C."/>
        </authorList>
    </citation>
    <scope>NUCLEOTIDE SEQUENCE [LARGE SCALE GENOMIC DNA]</scope>
    <source>
        <strain evidence="10 11">CC-MHH1044</strain>
    </source>
</reference>
<comment type="caution">
    <text evidence="10">The sequence shown here is derived from an EMBL/GenBank/DDBJ whole genome shotgun (WGS) entry which is preliminary data.</text>
</comment>
<dbReference type="InterPro" id="IPR050188">
    <property type="entry name" value="RluA_PseudoU_synthase"/>
</dbReference>
<feature type="compositionally biased region" description="Acidic residues" evidence="8">
    <location>
        <begin position="23"/>
        <end position="32"/>
    </location>
</feature>
<dbReference type="GO" id="GO:0003723">
    <property type="term" value="F:RNA binding"/>
    <property type="evidence" value="ECO:0007669"/>
    <property type="project" value="UniProtKB-KW"/>
</dbReference>
<protein>
    <recommendedName>
        <fullName evidence="7">Pseudouridine synthase</fullName>
        <ecNumber evidence="7">5.4.99.-</ecNumber>
    </recommendedName>
</protein>
<dbReference type="SMART" id="SM00363">
    <property type="entry name" value="S4"/>
    <property type="match status" value="1"/>
</dbReference>
<evidence type="ECO:0000313" key="10">
    <source>
        <dbReference type="EMBL" id="THF73881.1"/>
    </source>
</evidence>
<comment type="function">
    <text evidence="7">Responsible for synthesis of pseudouridine from uracil.</text>
</comment>
<dbReference type="InterPro" id="IPR006224">
    <property type="entry name" value="PsdUridine_synth_RluA-like_CS"/>
</dbReference>
<dbReference type="Pfam" id="PF00849">
    <property type="entry name" value="PseudoU_synth_2"/>
    <property type="match status" value="1"/>
</dbReference>
<name>A0A4V3WDX0_9BACL</name>
<sequence length="339" mass="37386">MNRPYNEEEAAVPKANAERAENPDVEDAEESAEGTMSWTVAEEQAGERIDKFVTDAIGNPSISRSQVQEWIRAGHITVASGNVKPNARVAAGDEIVVVFPEPESLEALPEDIPLEIVFEDADIIVINKPRGMVVHPAYGHSSGTVVNALLHHCKDLSGINGVMRPGIVHRIDKDTSGLLMAAKNDLAHASLAAQLKEHSVNRRYLALVYGNVPHDRGTIDAPIGRDKYDRKMFAVTDKNSKRSVTHFDVIERFGDYTLVGLRLETGRTHQIRVHMKYIGHPLVGDPMYGGRSGRTLGMDGQALHAGELGFVHPRTGERHDFEAALPEDMEHALHMLRNR</sequence>
<dbReference type="OrthoDB" id="9773999at2"/>
<dbReference type="SUPFAM" id="SSF55120">
    <property type="entry name" value="Pseudouridine synthase"/>
    <property type="match status" value="1"/>
</dbReference>
<dbReference type="Gene3D" id="3.10.290.10">
    <property type="entry name" value="RNA-binding S4 domain"/>
    <property type="match status" value="1"/>
</dbReference>
<dbReference type="InterPro" id="IPR020103">
    <property type="entry name" value="PsdUridine_synth_cat_dom_sf"/>
</dbReference>
<feature type="active site" evidence="5">
    <location>
        <position position="172"/>
    </location>
</feature>
<keyword evidence="11" id="KW-1185">Reference proteome</keyword>
<feature type="region of interest" description="Disordered" evidence="8">
    <location>
        <begin position="1"/>
        <end position="36"/>
    </location>
</feature>
<dbReference type="Gene3D" id="3.30.2350.10">
    <property type="entry name" value="Pseudouridine synthase"/>
    <property type="match status" value="1"/>
</dbReference>
<keyword evidence="3 6" id="KW-0694">RNA-binding</keyword>
<evidence type="ECO:0000256" key="1">
    <source>
        <dbReference type="ARBA" id="ARBA00000073"/>
    </source>
</evidence>
<dbReference type="InterPro" id="IPR036986">
    <property type="entry name" value="S4_RNA-bd_sf"/>
</dbReference>
<dbReference type="NCBIfam" id="TIGR00005">
    <property type="entry name" value="rluA_subfam"/>
    <property type="match status" value="1"/>
</dbReference>
<dbReference type="GO" id="GO:0000455">
    <property type="term" value="P:enzyme-directed rRNA pseudouridine synthesis"/>
    <property type="evidence" value="ECO:0007669"/>
    <property type="project" value="TreeGrafter"/>
</dbReference>
<keyword evidence="4 7" id="KW-0413">Isomerase</keyword>
<dbReference type="PANTHER" id="PTHR21600">
    <property type="entry name" value="MITOCHONDRIAL RNA PSEUDOURIDINE SYNTHASE"/>
    <property type="match status" value="1"/>
</dbReference>
<comment type="similarity">
    <text evidence="2 7">Belongs to the pseudouridine synthase RluA family.</text>
</comment>
<evidence type="ECO:0000256" key="6">
    <source>
        <dbReference type="PROSITE-ProRule" id="PRU00182"/>
    </source>
</evidence>
<dbReference type="InterPro" id="IPR002942">
    <property type="entry name" value="S4_RNA-bd"/>
</dbReference>
<proteinExistence type="inferred from homology"/>
<dbReference type="EC" id="5.4.99.-" evidence="7"/>
<dbReference type="CDD" id="cd00165">
    <property type="entry name" value="S4"/>
    <property type="match status" value="1"/>
</dbReference>
<evidence type="ECO:0000256" key="3">
    <source>
        <dbReference type="ARBA" id="ARBA00022884"/>
    </source>
</evidence>
<dbReference type="Proteomes" id="UP000310636">
    <property type="component" value="Unassembled WGS sequence"/>
</dbReference>
<evidence type="ECO:0000256" key="2">
    <source>
        <dbReference type="ARBA" id="ARBA00010876"/>
    </source>
</evidence>
<comment type="catalytic activity">
    <reaction evidence="1 7">
        <text>a uridine in RNA = a pseudouridine in RNA</text>
        <dbReference type="Rhea" id="RHEA:48348"/>
        <dbReference type="Rhea" id="RHEA-COMP:12068"/>
        <dbReference type="Rhea" id="RHEA-COMP:12069"/>
        <dbReference type="ChEBI" id="CHEBI:65314"/>
        <dbReference type="ChEBI" id="CHEBI:65315"/>
    </reaction>
</comment>
<dbReference type="GO" id="GO:0120159">
    <property type="term" value="F:rRNA pseudouridine synthase activity"/>
    <property type="evidence" value="ECO:0007669"/>
    <property type="project" value="UniProtKB-ARBA"/>
</dbReference>
<dbReference type="SUPFAM" id="SSF55174">
    <property type="entry name" value="Alpha-L RNA-binding motif"/>
    <property type="match status" value="1"/>
</dbReference>
<dbReference type="EMBL" id="SSOB01000048">
    <property type="protein sequence ID" value="THF73881.1"/>
    <property type="molecule type" value="Genomic_DNA"/>
</dbReference>
<evidence type="ECO:0000256" key="5">
    <source>
        <dbReference type="PIRSR" id="PIRSR606225-1"/>
    </source>
</evidence>
<dbReference type="PROSITE" id="PS01129">
    <property type="entry name" value="PSI_RLU"/>
    <property type="match status" value="1"/>
</dbReference>
<dbReference type="AlphaFoldDB" id="A0A4V3WDX0"/>
<gene>
    <name evidence="10" type="ORF">E6C55_27350</name>
</gene>
<dbReference type="FunFam" id="3.30.2350.10:FF:000006">
    <property type="entry name" value="Pseudouridine synthase"/>
    <property type="match status" value="1"/>
</dbReference>
<dbReference type="CDD" id="cd02869">
    <property type="entry name" value="PseudoU_synth_RluA_like"/>
    <property type="match status" value="1"/>
</dbReference>
<dbReference type="Pfam" id="PF01479">
    <property type="entry name" value="S4"/>
    <property type="match status" value="1"/>
</dbReference>